<dbReference type="AlphaFoldDB" id="A0A081DU91"/>
<name>A0A081DU91_SEPLE</name>
<proteinExistence type="predicted"/>
<accession>A0A081DU91</accession>
<dbReference type="EMBL" id="GBGT01000007">
    <property type="protein sequence ID" value="JAC88957.1"/>
    <property type="molecule type" value="Transcribed_RNA"/>
</dbReference>
<sequence length="337" mass="35202">MAATHVIVVAFLTVTGLVSAQMPFYAGPNYGIGGIGGIGFGYPGGLGAYAHGFEPVTGGIFPYYGAAHSLPWSAPVGGTTHTISHVAHGTLPHPVGPHVSTTSKTVSVHHPTTHVTVHHPAVTTHVQHPDIGFPAALTYPYPGLSPFFPQYPTGVLEHHSPVITETTVEKNLAKKNTDQTNTIYTHHSPTHTIVTKSHHVPSGYPFNQPGVVSTSHHQTVSHVNPGVGVTHLPGTFPGTFPATYPGLDYPYHPGSSAFGIQFPYLNAGLQGGAVSSSSVHTVHHPGVGFPPLYPGTFGGYHIGTYPFGFSSVTSSSTTTTEKDTKSSSGKSDSSSKN</sequence>
<organism evidence="3">
    <name type="scientific">Sepioteuthis lessoniana</name>
    <name type="common">Bigfin reef squid</name>
    <dbReference type="NCBI Taxonomy" id="34570"/>
    <lineage>
        <taxon>Eukaryota</taxon>
        <taxon>Metazoa</taxon>
        <taxon>Spiralia</taxon>
        <taxon>Lophotrochozoa</taxon>
        <taxon>Mollusca</taxon>
        <taxon>Cephalopoda</taxon>
        <taxon>Coleoidea</taxon>
        <taxon>Decapodiformes</taxon>
        <taxon>Myopsida</taxon>
        <taxon>Loliginidae</taxon>
        <taxon>Sepioteuthis</taxon>
    </lineage>
</organism>
<evidence type="ECO:0000256" key="2">
    <source>
        <dbReference type="SAM" id="SignalP"/>
    </source>
</evidence>
<reference evidence="3" key="1">
    <citation type="submission" date="2014-06" db="EMBL/GenBank/DDBJ databases">
        <title>Nanoconfined Beta-Sheets Mechanically Reinforce the Supra-Biomolecular Network of Robust Squid Sucker Ring Teeth.</title>
        <authorList>
            <person name="Guerette P.A."/>
            <person name="Hoon S."/>
            <person name="Ding D."/>
            <person name="Amini S."/>
            <person name="Masic A."/>
            <person name="Ravi V."/>
            <person name="Venkatesh B."/>
            <person name="Weaver J.C."/>
            <person name="Miserez A."/>
        </authorList>
    </citation>
    <scope>NUCLEOTIDE SEQUENCE</scope>
    <source>
        <tissue evidence="3">Squid Sucker Ring Tissue</tissue>
    </source>
</reference>
<feature type="compositionally biased region" description="Low complexity" evidence="1">
    <location>
        <begin position="326"/>
        <end position="337"/>
    </location>
</feature>
<feature type="region of interest" description="Disordered" evidence="1">
    <location>
        <begin position="313"/>
        <end position="337"/>
    </location>
</feature>
<evidence type="ECO:0000256" key="1">
    <source>
        <dbReference type="SAM" id="MobiDB-lite"/>
    </source>
</evidence>
<protein>
    <submittedName>
        <fullName evidence="3">Suckerin-7</fullName>
    </submittedName>
</protein>
<feature type="chain" id="PRO_5001756713" evidence="2">
    <location>
        <begin position="21"/>
        <end position="337"/>
    </location>
</feature>
<keyword evidence="2" id="KW-0732">Signal</keyword>
<evidence type="ECO:0000313" key="3">
    <source>
        <dbReference type="EMBL" id="JAC88957.1"/>
    </source>
</evidence>
<feature type="signal peptide" evidence="2">
    <location>
        <begin position="1"/>
        <end position="20"/>
    </location>
</feature>